<accession>A0A0D1VU56</accession>
<proteinExistence type="predicted"/>
<sequence length="85" mass="9730">MLLLAFFPFIFIIFSLFFLKQSVVKTSVYGLLVTCAIEVFRFNRLGHLASSVAGPESSAPDVLRNILRLSLFILFLLTVELFFFY</sequence>
<dbReference type="EMBL" id="FNED01000043">
    <property type="protein sequence ID" value="SDK19899.1"/>
    <property type="molecule type" value="Genomic_DNA"/>
</dbReference>
<reference evidence="3 5" key="2">
    <citation type="submission" date="2016-10" db="EMBL/GenBank/DDBJ databases">
        <authorList>
            <person name="de Groot N.N."/>
        </authorList>
    </citation>
    <scope>NUCLEOTIDE SEQUENCE [LARGE SCALE GENOMIC DNA]</scope>
    <source>
        <strain evidence="3 5">DSM 2895</strain>
    </source>
</reference>
<feature type="transmembrane region" description="Helical" evidence="1">
    <location>
        <begin position="66"/>
        <end position="84"/>
    </location>
</feature>
<evidence type="ECO:0000313" key="4">
    <source>
        <dbReference type="Proteomes" id="UP000037269"/>
    </source>
</evidence>
<evidence type="ECO:0000313" key="5">
    <source>
        <dbReference type="Proteomes" id="UP000182836"/>
    </source>
</evidence>
<name>A0A0D1VU56_ANEMI</name>
<dbReference type="AlphaFoldDB" id="A0A0D1VU56"/>
<keyword evidence="1" id="KW-1133">Transmembrane helix</keyword>
<organism evidence="2 4">
    <name type="scientific">Aneurinibacillus migulanus</name>
    <name type="common">Bacillus migulanus</name>
    <dbReference type="NCBI Taxonomy" id="47500"/>
    <lineage>
        <taxon>Bacteria</taxon>
        <taxon>Bacillati</taxon>
        <taxon>Bacillota</taxon>
        <taxon>Bacilli</taxon>
        <taxon>Bacillales</taxon>
        <taxon>Paenibacillaceae</taxon>
        <taxon>Aneurinibacillus group</taxon>
        <taxon>Aneurinibacillus</taxon>
    </lineage>
</organism>
<dbReference type="PATRIC" id="fig|47500.8.peg.5135"/>
<protein>
    <submittedName>
        <fullName evidence="2">Uncharacterized protein</fullName>
    </submittedName>
</protein>
<dbReference type="EMBL" id="LGUG01000004">
    <property type="protein sequence ID" value="KON97184.1"/>
    <property type="molecule type" value="Genomic_DNA"/>
</dbReference>
<gene>
    <name evidence="2" type="ORF">AF333_18670</name>
    <name evidence="3" type="ORF">SAMN04487909_14311</name>
</gene>
<keyword evidence="1" id="KW-0812">Transmembrane</keyword>
<dbReference type="Proteomes" id="UP000182836">
    <property type="component" value="Unassembled WGS sequence"/>
</dbReference>
<evidence type="ECO:0000313" key="3">
    <source>
        <dbReference type="EMBL" id="SDK19899.1"/>
    </source>
</evidence>
<keyword evidence="1" id="KW-0472">Membrane</keyword>
<dbReference type="Proteomes" id="UP000037269">
    <property type="component" value="Unassembled WGS sequence"/>
</dbReference>
<reference evidence="2 4" key="1">
    <citation type="submission" date="2015-07" db="EMBL/GenBank/DDBJ databases">
        <title>Fjat-14205 dsm 2895.</title>
        <authorList>
            <person name="Liu B."/>
            <person name="Wang J."/>
            <person name="Zhu Y."/>
            <person name="Liu G."/>
            <person name="Chen Q."/>
            <person name="Chen Z."/>
            <person name="Lan J."/>
            <person name="Che J."/>
            <person name="Ge C."/>
            <person name="Shi H."/>
            <person name="Pan Z."/>
            <person name="Liu X."/>
        </authorList>
    </citation>
    <scope>NUCLEOTIDE SEQUENCE [LARGE SCALE GENOMIC DNA]</scope>
    <source>
        <strain evidence="2 4">DSM 2895</strain>
    </source>
</reference>
<keyword evidence="4" id="KW-1185">Reference proteome</keyword>
<evidence type="ECO:0000313" key="2">
    <source>
        <dbReference type="EMBL" id="KON97184.1"/>
    </source>
</evidence>
<evidence type="ECO:0000256" key="1">
    <source>
        <dbReference type="SAM" id="Phobius"/>
    </source>
</evidence>